<accession>A0A1J5TC90</accession>
<gene>
    <name evidence="2" type="ORF">GALL_49680</name>
</gene>
<dbReference type="Pfam" id="PF09723">
    <property type="entry name" value="Zn_ribbon_8"/>
    <property type="match status" value="1"/>
</dbReference>
<sequence>MPIYEYRCSSCGVQKDVMQKFSEAPLTKCPECGQETFAKQLSAAGFQLKGNGYYATDFKNKPSQCETSPCATCPSAGAHS</sequence>
<dbReference type="EMBL" id="MLJW01000013">
    <property type="protein sequence ID" value="OIR13832.1"/>
    <property type="molecule type" value="Genomic_DNA"/>
</dbReference>
<protein>
    <submittedName>
        <fullName evidence="2">Zinc ribbon domain protein</fullName>
    </submittedName>
</protein>
<dbReference type="SMART" id="SM00834">
    <property type="entry name" value="CxxC_CXXC_SSSS"/>
    <property type="match status" value="1"/>
</dbReference>
<name>A0A1J5TC90_9ZZZZ</name>
<proteinExistence type="predicted"/>
<comment type="caution">
    <text evidence="2">The sequence shown here is derived from an EMBL/GenBank/DDBJ whole genome shotgun (WGS) entry which is preliminary data.</text>
</comment>
<dbReference type="PANTHER" id="PTHR34404:SF2">
    <property type="entry name" value="CONSERVED SERINE RICH PROTEIN"/>
    <property type="match status" value="1"/>
</dbReference>
<organism evidence="2">
    <name type="scientific">mine drainage metagenome</name>
    <dbReference type="NCBI Taxonomy" id="410659"/>
    <lineage>
        <taxon>unclassified sequences</taxon>
        <taxon>metagenomes</taxon>
        <taxon>ecological metagenomes</taxon>
    </lineage>
</organism>
<evidence type="ECO:0000259" key="1">
    <source>
        <dbReference type="SMART" id="SM00834"/>
    </source>
</evidence>
<dbReference type="NCBIfam" id="TIGR02605">
    <property type="entry name" value="CxxC_CxxC_SSSS"/>
    <property type="match status" value="1"/>
</dbReference>
<dbReference type="AlphaFoldDB" id="A0A1J5TC90"/>
<evidence type="ECO:0000313" key="2">
    <source>
        <dbReference type="EMBL" id="OIR13832.1"/>
    </source>
</evidence>
<dbReference type="PANTHER" id="PTHR34404">
    <property type="entry name" value="REGULATORY PROTEIN, FMDB FAMILY"/>
    <property type="match status" value="1"/>
</dbReference>
<feature type="domain" description="Putative regulatory protein FmdB zinc ribbon" evidence="1">
    <location>
        <begin position="1"/>
        <end position="42"/>
    </location>
</feature>
<reference evidence="2" key="1">
    <citation type="submission" date="2016-10" db="EMBL/GenBank/DDBJ databases">
        <title>Sequence of Gallionella enrichment culture.</title>
        <authorList>
            <person name="Poehlein A."/>
            <person name="Muehling M."/>
            <person name="Daniel R."/>
        </authorList>
    </citation>
    <scope>NUCLEOTIDE SEQUENCE</scope>
</reference>
<dbReference type="InterPro" id="IPR013429">
    <property type="entry name" value="Regulatory_FmdB_Zinc_ribbon"/>
</dbReference>